<dbReference type="InterPro" id="IPR040262">
    <property type="entry name" value="At4g38062-like"/>
</dbReference>
<feature type="coiled-coil region" evidence="1">
    <location>
        <begin position="787"/>
        <end position="874"/>
    </location>
</feature>
<keyword evidence="2" id="KW-1185">Reference proteome</keyword>
<reference evidence="2" key="1">
    <citation type="journal article" date="2019" name="Toxins">
        <title>Detection of Abrin-Like and Prepropulchellin-Like Toxin Genes and Transcripts Using Whole Genome Sequencing and Full-Length Transcript Sequencing of Abrus precatorius.</title>
        <authorList>
            <person name="Hovde B.T."/>
            <person name="Daligault H.E."/>
            <person name="Hanschen E.R."/>
            <person name="Kunde Y.A."/>
            <person name="Johnson M.B."/>
            <person name="Starkenburg S.R."/>
            <person name="Johnson S.L."/>
        </authorList>
    </citation>
    <scope>NUCLEOTIDE SEQUENCE [LARGE SCALE GENOMIC DNA]</scope>
</reference>
<dbReference type="OrthoDB" id="685795at2759"/>
<feature type="coiled-coil region" evidence="1">
    <location>
        <begin position="103"/>
        <end position="130"/>
    </location>
</feature>
<evidence type="ECO:0000313" key="3">
    <source>
        <dbReference type="RefSeq" id="XP_027348110.1"/>
    </source>
</evidence>
<dbReference type="PANTHER" id="PTHR45287:SF4">
    <property type="entry name" value="OS03G0691500 PROTEIN"/>
    <property type="match status" value="1"/>
</dbReference>
<dbReference type="KEGG" id="aprc:113859573"/>
<reference evidence="3" key="2">
    <citation type="submission" date="2025-08" db="UniProtKB">
        <authorList>
            <consortium name="RefSeq"/>
        </authorList>
    </citation>
    <scope>IDENTIFICATION</scope>
    <source>
        <tissue evidence="3">Young leaves</tissue>
    </source>
</reference>
<dbReference type="Proteomes" id="UP000694853">
    <property type="component" value="Unplaced"/>
</dbReference>
<keyword evidence="1" id="KW-0175">Coiled coil</keyword>
<evidence type="ECO:0000313" key="2">
    <source>
        <dbReference type="Proteomes" id="UP000694853"/>
    </source>
</evidence>
<name>A0A8B8KW61_ABRPR</name>
<dbReference type="AlphaFoldDB" id="A0A8B8KW61"/>
<organism evidence="2 3">
    <name type="scientific">Abrus precatorius</name>
    <name type="common">Indian licorice</name>
    <name type="synonym">Glycine abrus</name>
    <dbReference type="NCBI Taxonomy" id="3816"/>
    <lineage>
        <taxon>Eukaryota</taxon>
        <taxon>Viridiplantae</taxon>
        <taxon>Streptophyta</taxon>
        <taxon>Embryophyta</taxon>
        <taxon>Tracheophyta</taxon>
        <taxon>Spermatophyta</taxon>
        <taxon>Magnoliopsida</taxon>
        <taxon>eudicotyledons</taxon>
        <taxon>Gunneridae</taxon>
        <taxon>Pentapetalae</taxon>
        <taxon>rosids</taxon>
        <taxon>fabids</taxon>
        <taxon>Fabales</taxon>
        <taxon>Fabaceae</taxon>
        <taxon>Papilionoideae</taxon>
        <taxon>50 kb inversion clade</taxon>
        <taxon>NPAAA clade</taxon>
        <taxon>indigoferoid/millettioid clade</taxon>
        <taxon>Abreae</taxon>
        <taxon>Abrus</taxon>
    </lineage>
</organism>
<evidence type="ECO:0000256" key="1">
    <source>
        <dbReference type="SAM" id="Coils"/>
    </source>
</evidence>
<feature type="coiled-coil region" evidence="1">
    <location>
        <begin position="502"/>
        <end position="550"/>
    </location>
</feature>
<feature type="coiled-coil region" evidence="1">
    <location>
        <begin position="583"/>
        <end position="652"/>
    </location>
</feature>
<feature type="coiled-coil region" evidence="1">
    <location>
        <begin position="165"/>
        <end position="280"/>
    </location>
</feature>
<protein>
    <submittedName>
        <fullName evidence="3">Uncharacterized protein At4g38062</fullName>
    </submittedName>
</protein>
<feature type="coiled-coil region" evidence="1">
    <location>
        <begin position="306"/>
        <end position="417"/>
    </location>
</feature>
<accession>A0A8B8KW61</accession>
<feature type="coiled-coil region" evidence="1">
    <location>
        <begin position="676"/>
        <end position="703"/>
    </location>
</feature>
<gene>
    <name evidence="3" type="primary">LOC113859573</name>
</gene>
<feature type="coiled-coil region" evidence="1">
    <location>
        <begin position="1"/>
        <end position="74"/>
    </location>
</feature>
<proteinExistence type="predicted"/>
<sequence>MEKVYEELDEAKTEIERIKAELRAQTDSHENLKKSHNAQVNKIQSAKLKAEKLNQELLQKADELAEAKQVCEDLKGSLNKKESIIKHLSAANDKLRVDCDDKFKKWEDEKRGLVLALEEANEKANKQEQHIYLCRQEIESLKGCLAVSKKKCSETEKNLKASKELRERDDMFQKLEEETRKVEDQLKWKKEQFKHLEEAHEKLRDQFRSSKKELEMEKSMLLDEISSLQIKLDSQIRISEDLKHQLHACHQALAHVESQKKRLEVEVSDLKVQLDNTGNEYQDARFQLDCLNSHGDKDTADLRYSLKTKEACLKESKYRMAKLEQENRELRMSLKELQEAQIQEAGASYSQSKLRTKLKNLEQTHKECASTLKANEAEWNFKLAQLTADLNSCQSELESKIEAVEELQTELEGAHSLTIEMKLSNEEMDVMLLVLEQGIFEAQLKLASCKDEMDLINKEREENIFQLMKQLEMKDAALISAQKNINEERERATCLMMQVESYRSNEEKQRMLQNELDRLKEMLEESTMCQLNLKEKAKQMECQLEGQLKEVNVALDNAIFELDDTIYERNEMEFELQIWKSIVEHLKNNLEENQVMRKELETSLLAQVDVGESLKQEKDCLVYKLEEKERSLDSLLQRIVLLEHELRAKETLASTPARGESAVPSESDDIRYHQIMEEKDKILEELQKEVAQLEQESFRREYESAVTVKCSMESTYEYEKYNLMQLIKGKDMRIDELMQQVTSLEQKFTSSLTTFASQLAEKQAEVNLIQEACDQITASQILAALEIEEKKLMVVELEDEIHAIQQKLKLQEDKWSQSEQLALDTEVELDAKQLKVKELNDQMETELRKSDALLQKLKMENRNLLANATRLSSEREYLLAFVQGLSDKICEFSTADTQLMDMLRSMVESSENDCPGVNLEKDDGFFVKENMLIHFPTVKKHEAISDTRSPFKELNS</sequence>
<dbReference type="PANTHER" id="PTHR45287">
    <property type="entry name" value="OS03G0691500 PROTEIN"/>
    <property type="match status" value="1"/>
</dbReference>
<dbReference type="RefSeq" id="XP_027348110.1">
    <property type="nucleotide sequence ID" value="XM_027492309.1"/>
</dbReference>
<dbReference type="GeneID" id="113859573"/>